<dbReference type="InterPro" id="IPR018841">
    <property type="entry name" value="DUF2442"/>
</dbReference>
<dbReference type="GeneID" id="47764230"/>
<dbReference type="EMBL" id="CP036495">
    <property type="protein sequence ID" value="UZA69073.1"/>
    <property type="molecule type" value="Genomic_DNA"/>
</dbReference>
<accession>A0A1Y6JJP2</accession>
<evidence type="ECO:0000313" key="1">
    <source>
        <dbReference type="EMBL" id="SMS10157.1"/>
    </source>
</evidence>
<reference evidence="2" key="2">
    <citation type="submission" date="2019-02" db="EMBL/GenBank/DDBJ databases">
        <authorList>
            <person name="Lutz S."/>
            <person name="Schori C."/>
            <person name="Ahrens C.H."/>
            <person name="Gueguen E."/>
        </authorList>
    </citation>
    <scope>NUCLEOTIDE SEQUENCE</scope>
    <source>
        <strain evidence="2">Psy35</strain>
    </source>
</reference>
<dbReference type="Gene3D" id="3.30.2020.40">
    <property type="entry name" value="Uncharacterised protein PF10387, DUF2442"/>
    <property type="match status" value="1"/>
</dbReference>
<reference evidence="1 3" key="1">
    <citation type="submission" date="2017-05" db="EMBL/GenBank/DDBJ databases">
        <authorList>
            <person name="Song R."/>
            <person name="Chenine A.L."/>
            <person name="Ruprecht R.M."/>
        </authorList>
    </citation>
    <scope>NUCLEOTIDE SEQUENCE [LARGE SCALE GENOMIC DNA]</scope>
    <source>
        <strain evidence="1 3">CFBP 1590</strain>
    </source>
</reference>
<proteinExistence type="predicted"/>
<name>A0A1Y6JJP2_PSEVI</name>
<dbReference type="Proteomes" id="UP000196842">
    <property type="component" value="Chromosome I"/>
</dbReference>
<evidence type="ECO:0000313" key="3">
    <source>
        <dbReference type="Proteomes" id="UP000196842"/>
    </source>
</evidence>
<dbReference type="KEGG" id="pvd:CFBP1590__2571"/>
<dbReference type="Pfam" id="PF10387">
    <property type="entry name" value="DUF2442"/>
    <property type="match status" value="1"/>
</dbReference>
<dbReference type="AlphaFoldDB" id="A0A1Y6JJP2"/>
<organism evidence="1 3">
    <name type="scientific">Pseudomonas viridiflava</name>
    <name type="common">Phytomonas viridiflava</name>
    <dbReference type="NCBI Taxonomy" id="33069"/>
    <lineage>
        <taxon>Bacteria</taxon>
        <taxon>Pseudomonadati</taxon>
        <taxon>Pseudomonadota</taxon>
        <taxon>Gammaproteobacteria</taxon>
        <taxon>Pseudomonadales</taxon>
        <taxon>Pseudomonadaceae</taxon>
        <taxon>Pseudomonas</taxon>
    </lineage>
</organism>
<dbReference type="EMBL" id="LT855380">
    <property type="protein sequence ID" value="SMS10157.1"/>
    <property type="molecule type" value="Genomic_DNA"/>
</dbReference>
<evidence type="ECO:0000313" key="2">
    <source>
        <dbReference type="EMBL" id="UZA69073.1"/>
    </source>
</evidence>
<protein>
    <submittedName>
        <fullName evidence="2">DUF2442 domain-containing protein</fullName>
    </submittedName>
</protein>
<sequence length="113" mass="12180">MDSITEQDIAKAEGRMNERLKTGPYAVEAHYDRRVSRIIIVLNSGVELAIPPGSVEGLSDVRPDQLDNIEVSPSGLGLHFPELDADLYVPALLEGVLGSHSWMARQLGTKGGA</sequence>
<gene>
    <name evidence="1" type="ORF">CFBP1590__2571</name>
    <name evidence="2" type="ORF">EZZ81_12920</name>
</gene>
<dbReference type="Proteomes" id="UP001163644">
    <property type="component" value="Chromosome"/>
</dbReference>
<dbReference type="RefSeq" id="WP_080665206.1">
    <property type="nucleotide sequence ID" value="NZ_CP036495.1"/>
</dbReference>